<dbReference type="GO" id="GO:0003700">
    <property type="term" value="F:DNA-binding transcription factor activity"/>
    <property type="evidence" value="ECO:0007669"/>
    <property type="project" value="InterPro"/>
</dbReference>
<dbReference type="Proteomes" id="UP000657385">
    <property type="component" value="Unassembled WGS sequence"/>
</dbReference>
<dbReference type="SMART" id="SM00345">
    <property type="entry name" value="HTH_GNTR"/>
    <property type="match status" value="1"/>
</dbReference>
<keyword evidence="7" id="KW-0032">Aminotransferase</keyword>
<dbReference type="SUPFAM" id="SSF53383">
    <property type="entry name" value="PLP-dependent transferases"/>
    <property type="match status" value="1"/>
</dbReference>
<dbReference type="GO" id="GO:0008483">
    <property type="term" value="F:transaminase activity"/>
    <property type="evidence" value="ECO:0007669"/>
    <property type="project" value="UniProtKB-KW"/>
</dbReference>
<dbReference type="PANTHER" id="PTHR46577:SF1">
    <property type="entry name" value="HTH-TYPE TRANSCRIPTIONAL REGULATORY PROTEIN GABR"/>
    <property type="match status" value="1"/>
</dbReference>
<dbReference type="InterPro" id="IPR004839">
    <property type="entry name" value="Aminotransferase_I/II_large"/>
</dbReference>
<dbReference type="Pfam" id="PF00155">
    <property type="entry name" value="Aminotran_1_2"/>
    <property type="match status" value="1"/>
</dbReference>
<dbReference type="InterPro" id="IPR051446">
    <property type="entry name" value="HTH_trans_reg/aminotransferase"/>
</dbReference>
<dbReference type="GO" id="GO:0003677">
    <property type="term" value="F:DNA binding"/>
    <property type="evidence" value="ECO:0007669"/>
    <property type="project" value="UniProtKB-KW"/>
</dbReference>
<reference evidence="7" key="1">
    <citation type="submission" date="2020-11" db="EMBL/GenBank/DDBJ databases">
        <title>Isolation and identification of active actinomycetes.</title>
        <authorList>
            <person name="Yu B."/>
        </authorList>
    </citation>
    <scope>NUCLEOTIDE SEQUENCE</scope>
    <source>
        <strain evidence="7">NEAU-YB345</strain>
    </source>
</reference>
<dbReference type="EMBL" id="JADPRT010000001">
    <property type="protein sequence ID" value="MBF9067065.1"/>
    <property type="molecule type" value="Genomic_DNA"/>
</dbReference>
<dbReference type="CDD" id="cd00609">
    <property type="entry name" value="AAT_like"/>
    <property type="match status" value="1"/>
</dbReference>
<evidence type="ECO:0000313" key="8">
    <source>
        <dbReference type="Proteomes" id="UP000657385"/>
    </source>
</evidence>
<dbReference type="CDD" id="cd07377">
    <property type="entry name" value="WHTH_GntR"/>
    <property type="match status" value="1"/>
</dbReference>
<dbReference type="Gene3D" id="3.40.640.10">
    <property type="entry name" value="Type I PLP-dependent aspartate aminotransferase-like (Major domain)"/>
    <property type="match status" value="1"/>
</dbReference>
<keyword evidence="2" id="KW-0663">Pyridoxal phosphate</keyword>
<dbReference type="InterPro" id="IPR036388">
    <property type="entry name" value="WH-like_DNA-bd_sf"/>
</dbReference>
<evidence type="ECO:0000259" key="6">
    <source>
        <dbReference type="PROSITE" id="PS50949"/>
    </source>
</evidence>
<dbReference type="SUPFAM" id="SSF46785">
    <property type="entry name" value="Winged helix' DNA-binding domain"/>
    <property type="match status" value="1"/>
</dbReference>
<proteinExistence type="inferred from homology"/>
<dbReference type="Pfam" id="PF00392">
    <property type="entry name" value="GntR"/>
    <property type="match status" value="1"/>
</dbReference>
<name>A0A931B541_9ACTN</name>
<organism evidence="7 8">
    <name type="scientific">Streptacidiphilus fuscans</name>
    <dbReference type="NCBI Taxonomy" id="2789292"/>
    <lineage>
        <taxon>Bacteria</taxon>
        <taxon>Bacillati</taxon>
        <taxon>Actinomycetota</taxon>
        <taxon>Actinomycetes</taxon>
        <taxon>Kitasatosporales</taxon>
        <taxon>Streptomycetaceae</taxon>
        <taxon>Streptacidiphilus</taxon>
    </lineage>
</organism>
<dbReference type="InterPro" id="IPR000524">
    <property type="entry name" value="Tscrpt_reg_HTH_GntR"/>
</dbReference>
<gene>
    <name evidence="7" type="ORF">I2501_03295</name>
</gene>
<keyword evidence="7" id="KW-0808">Transferase</keyword>
<evidence type="ECO:0000256" key="2">
    <source>
        <dbReference type="ARBA" id="ARBA00022898"/>
    </source>
</evidence>
<keyword evidence="3" id="KW-0805">Transcription regulation</keyword>
<dbReference type="GO" id="GO:0030170">
    <property type="term" value="F:pyridoxal phosphate binding"/>
    <property type="evidence" value="ECO:0007669"/>
    <property type="project" value="InterPro"/>
</dbReference>
<dbReference type="PROSITE" id="PS50949">
    <property type="entry name" value="HTH_GNTR"/>
    <property type="match status" value="1"/>
</dbReference>
<dbReference type="InterPro" id="IPR015424">
    <property type="entry name" value="PyrdxlP-dep_Trfase"/>
</dbReference>
<evidence type="ECO:0000256" key="1">
    <source>
        <dbReference type="ARBA" id="ARBA00005384"/>
    </source>
</evidence>
<comment type="caution">
    <text evidence="7">The sequence shown here is derived from an EMBL/GenBank/DDBJ whole genome shotgun (WGS) entry which is preliminary data.</text>
</comment>
<accession>A0A931B541</accession>
<evidence type="ECO:0000313" key="7">
    <source>
        <dbReference type="EMBL" id="MBF9067065.1"/>
    </source>
</evidence>
<sequence>MDPMDPVDIEGRTSREVVDSVERAVRDGRAAPGDVLPSVRALASHLQISPATVAAAYRDLRIRGVLTSEVGRNTRISARPPLISRAPAAVPAGARDLSDGNPDPELMPSVTRAAHGVDLGHHGYSSPSMLPALVVQATRQFAELGVTEEQLCLAGGAMDGVERVLSAWLRPGDQVLVEDPCYTGVLDLVRACGLTAVPVAVDERGLVPDALRAALTGKSAALVLTPRAQNPTGAALDAVRAAELASVLERREDVLVVENDHMGPMAGSDFFTLTAGRPRWAVIRSVSKSLGPDLRLAYVAGDTMTVSRVEGRQRLGSGWVSHILQQIVVELSEDPGVHDLVRQAERTYLTRREALLSELAARGVAASGRSGLNVMIPVQEEAATLRQLQERGWLLRAGEPHRLASAPFVRATTATLHPEEAAELAAAVAESVRPQRGTRSV</sequence>
<dbReference type="PANTHER" id="PTHR46577">
    <property type="entry name" value="HTH-TYPE TRANSCRIPTIONAL REGULATORY PROTEIN GABR"/>
    <property type="match status" value="1"/>
</dbReference>
<evidence type="ECO:0000256" key="4">
    <source>
        <dbReference type="ARBA" id="ARBA00023125"/>
    </source>
</evidence>
<feature type="domain" description="HTH gntR-type" evidence="6">
    <location>
        <begin position="11"/>
        <end position="79"/>
    </location>
</feature>
<comment type="similarity">
    <text evidence="1">In the C-terminal section; belongs to the class-I pyridoxal-phosphate-dependent aminotransferase family.</text>
</comment>
<dbReference type="InterPro" id="IPR015421">
    <property type="entry name" value="PyrdxlP-dep_Trfase_major"/>
</dbReference>
<dbReference type="InterPro" id="IPR036390">
    <property type="entry name" value="WH_DNA-bd_sf"/>
</dbReference>
<dbReference type="AlphaFoldDB" id="A0A931B541"/>
<protein>
    <submittedName>
        <fullName evidence="7">Aminotransferase class I/II-fold pyridoxal phosphate-dependent enzyme</fullName>
    </submittedName>
</protein>
<evidence type="ECO:0000256" key="5">
    <source>
        <dbReference type="ARBA" id="ARBA00023163"/>
    </source>
</evidence>
<evidence type="ECO:0000256" key="3">
    <source>
        <dbReference type="ARBA" id="ARBA00023015"/>
    </source>
</evidence>
<dbReference type="Gene3D" id="1.10.10.10">
    <property type="entry name" value="Winged helix-like DNA-binding domain superfamily/Winged helix DNA-binding domain"/>
    <property type="match status" value="1"/>
</dbReference>
<keyword evidence="8" id="KW-1185">Reference proteome</keyword>
<keyword evidence="5" id="KW-0804">Transcription</keyword>
<keyword evidence="4" id="KW-0238">DNA-binding</keyword>